<evidence type="ECO:0000256" key="2">
    <source>
        <dbReference type="SAM" id="MobiDB-lite"/>
    </source>
</evidence>
<feature type="compositionally biased region" description="Low complexity" evidence="2">
    <location>
        <begin position="584"/>
        <end position="595"/>
    </location>
</feature>
<feature type="region of interest" description="Disordered" evidence="2">
    <location>
        <begin position="558"/>
        <end position="595"/>
    </location>
</feature>
<organism evidence="4 5">
    <name type="scientific">Bordetella genomosp. 13</name>
    <dbReference type="NCBI Taxonomy" id="463040"/>
    <lineage>
        <taxon>Bacteria</taxon>
        <taxon>Pseudomonadati</taxon>
        <taxon>Pseudomonadota</taxon>
        <taxon>Betaproteobacteria</taxon>
        <taxon>Burkholderiales</taxon>
        <taxon>Alcaligenaceae</taxon>
        <taxon>Bordetella</taxon>
    </lineage>
</organism>
<dbReference type="Pfam" id="PF13514">
    <property type="entry name" value="AAA_27"/>
    <property type="match status" value="1"/>
</dbReference>
<dbReference type="SUPFAM" id="SSF52540">
    <property type="entry name" value="P-loop containing nucleoside triphosphate hydrolases"/>
    <property type="match status" value="1"/>
</dbReference>
<sequence>MKIDRIALESFRRFREPVFLEGLDEGLNIVAGPNEAGKSTYAAAIRAAFLERYKTGTVSDFAPWGMAGARPGVELAFSHGGHDYVLRKHFLVRQRCELVIDGGAQRLEGEEAENALAALLGFEYSNRGQSKPEHAGVPGLLWISQGQGQDLLEPAAHAAVHLREALTRLTGELAAGDGDRLFERVADERAALLDARSGKPKGAWREAEDAHARAAQRCVELEQAKSQLDADVDRLDRLRAEHARAQREAPWAELDARAAQARERLASIARERDALAGLRREQEQAAGTLALLQEQAARDQRDAQALAALEAQVTEADTAARQAAEAAARLRETSQAHAGKVETARADKARAQAAASRRDLDEQHAQLERERARLHEAWTQADRLARRAQALQAERVRDETDPAELRRLRTLEQTLATLRAQQQAVATRLRHRLEPGIRAELNGAALADEGETLLTHAAELRIAGVGVLRIEPGGKDLPALMAELTARQSEREACLARLGVADLDEAEARARRHERSGHDLDALNRELAIHAPKGREALRAALDETTLRLQRLAERRAALPADTARTTVADDQAQAEADHGESGADTPSGAAAADAAPADAASAAAALARASQLLDEAEAAARQADAALASAQATLQARQAQARLLQSQLDALRAEAADPARLAQRQARDARLADAQQARDALRLRVEQAGEALARQQPELVEQDLKRFERSAAFEREAQQARHTELLQLQGKLEQAGAQGLGEKLAEVRADAERLSRRRAEFARRAEALDLLWRLLGEHRAAATQRLLEPLARRLGYYLGLLMPGAQLRLDEALLPAALRRGADEDPLASLSFGTREQLGVLARLAYADLLREAGRPTLLILDDALVHADDGRRDLMKRALFDAASRHQVLLFTCHPEHWKDMGVAIRRLP</sequence>
<dbReference type="OrthoDB" id="9764467at2"/>
<dbReference type="PANTHER" id="PTHR41259">
    <property type="entry name" value="DOUBLE-STRAND BREAK REPAIR RAD50 ATPASE, PUTATIVE-RELATED"/>
    <property type="match status" value="1"/>
</dbReference>
<keyword evidence="1" id="KW-0175">Coiled coil</keyword>
<feature type="coiled-coil region" evidence="1">
    <location>
        <begin position="600"/>
        <end position="692"/>
    </location>
</feature>
<dbReference type="Gene3D" id="3.40.50.300">
    <property type="entry name" value="P-loop containing nucleotide triphosphate hydrolases"/>
    <property type="match status" value="2"/>
</dbReference>
<dbReference type="RefSeq" id="WP_086079197.1">
    <property type="nucleotide sequence ID" value="NZ_CP021111.1"/>
</dbReference>
<name>A0A1W6ZDT4_9BORD</name>
<feature type="region of interest" description="Disordered" evidence="2">
    <location>
        <begin position="324"/>
        <end position="364"/>
    </location>
</feature>
<accession>A0A1W6ZDT4</accession>
<gene>
    <name evidence="4" type="ORF">CAL15_14185</name>
</gene>
<evidence type="ECO:0000259" key="3">
    <source>
        <dbReference type="Pfam" id="PF13514"/>
    </source>
</evidence>
<dbReference type="AlphaFoldDB" id="A0A1W6ZDT4"/>
<reference evidence="4 5" key="1">
    <citation type="submission" date="2017-05" db="EMBL/GenBank/DDBJ databases">
        <title>Complete and WGS of Bordetella genogroups.</title>
        <authorList>
            <person name="Spilker T."/>
            <person name="LiPuma J."/>
        </authorList>
    </citation>
    <scope>NUCLEOTIDE SEQUENCE [LARGE SCALE GENOMIC DNA]</scope>
    <source>
        <strain evidence="4 5">AU7206</strain>
    </source>
</reference>
<evidence type="ECO:0000313" key="4">
    <source>
        <dbReference type="EMBL" id="ARP95432.1"/>
    </source>
</evidence>
<dbReference type="STRING" id="463040.CAL15_14185"/>
<feature type="coiled-coil region" evidence="1">
    <location>
        <begin position="738"/>
        <end position="765"/>
    </location>
</feature>
<evidence type="ECO:0000313" key="5">
    <source>
        <dbReference type="Proteomes" id="UP000194161"/>
    </source>
</evidence>
<protein>
    <submittedName>
        <fullName evidence="4">GTP-binding protein</fullName>
    </submittedName>
</protein>
<feature type="domain" description="YhaN AAA" evidence="3">
    <location>
        <begin position="1"/>
        <end position="47"/>
    </location>
</feature>
<proteinExistence type="predicted"/>
<dbReference type="PANTHER" id="PTHR41259:SF1">
    <property type="entry name" value="DOUBLE-STRAND BREAK REPAIR RAD50 ATPASE, PUTATIVE-RELATED"/>
    <property type="match status" value="1"/>
</dbReference>
<keyword evidence="5" id="KW-1185">Reference proteome</keyword>
<dbReference type="InterPro" id="IPR027417">
    <property type="entry name" value="P-loop_NTPase"/>
</dbReference>
<dbReference type="Proteomes" id="UP000194161">
    <property type="component" value="Chromosome"/>
</dbReference>
<feature type="compositionally biased region" description="Basic and acidic residues" evidence="2">
    <location>
        <begin position="328"/>
        <end position="364"/>
    </location>
</feature>
<dbReference type="EMBL" id="CP021111">
    <property type="protein sequence ID" value="ARP95432.1"/>
    <property type="molecule type" value="Genomic_DNA"/>
</dbReference>
<feature type="coiled-coil region" evidence="1">
    <location>
        <begin position="211"/>
        <end position="248"/>
    </location>
</feature>
<evidence type="ECO:0000256" key="1">
    <source>
        <dbReference type="SAM" id="Coils"/>
    </source>
</evidence>
<dbReference type="InterPro" id="IPR038734">
    <property type="entry name" value="YhaN_AAA"/>
</dbReference>
<dbReference type="KEGG" id="bgm:CAL15_14185"/>